<dbReference type="InterPro" id="IPR045167">
    <property type="entry name" value="Hobbit"/>
</dbReference>
<evidence type="ECO:0000313" key="1">
    <source>
        <dbReference type="WBParaSite" id="ECPE_0001320401-mRNA-1"/>
    </source>
</evidence>
<proteinExistence type="predicted"/>
<dbReference type="WBParaSite" id="ECPE_0001320401-mRNA-1">
    <property type="protein sequence ID" value="ECPE_0001320401-mRNA-1"/>
    <property type="gene ID" value="ECPE_0001320401"/>
</dbReference>
<sequence length="223" mass="25206">LDILYYTASKYDGVCPILHLPRLEINFRKIEIALTVDVDVIFSLSTCSFIKMCLTKVARPIRRGRLFRYTPPRKPTFGRLLQALEFNLNLPQLQLSYWVSYAKRTGVRVTTGPVQLTAMLRYTIEQENKTTFDSRRASVLQPHVMLPPVGARSIAGASLVRRPFTNWTVVHLSSSLQDSRIQLRHRPDLPGQVVQMLLQSAGLLKVGGGICFTRISVCTFLST</sequence>
<organism evidence="1">
    <name type="scientific">Echinostoma caproni</name>
    <dbReference type="NCBI Taxonomy" id="27848"/>
    <lineage>
        <taxon>Eukaryota</taxon>
        <taxon>Metazoa</taxon>
        <taxon>Spiralia</taxon>
        <taxon>Lophotrochozoa</taxon>
        <taxon>Platyhelminthes</taxon>
        <taxon>Trematoda</taxon>
        <taxon>Digenea</taxon>
        <taxon>Plagiorchiida</taxon>
        <taxon>Echinostomata</taxon>
        <taxon>Echinostomatoidea</taxon>
        <taxon>Echinostomatidae</taxon>
        <taxon>Echinostoma</taxon>
    </lineage>
</organism>
<name>A0A183B1T0_9TREM</name>
<protein>
    <submittedName>
        <fullName evidence="1">DUF3699 domain-containing protein</fullName>
    </submittedName>
</protein>
<reference evidence="1" key="1">
    <citation type="submission" date="2016-06" db="UniProtKB">
        <authorList>
            <consortium name="WormBaseParasite"/>
        </authorList>
    </citation>
    <scope>IDENTIFICATION</scope>
</reference>
<accession>A0A183B1T0</accession>
<dbReference type="AlphaFoldDB" id="A0A183B1T0"/>
<dbReference type="Pfam" id="PF10344">
    <property type="entry name" value="Hobbit"/>
    <property type="match status" value="1"/>
</dbReference>